<dbReference type="SUPFAM" id="SSF53850">
    <property type="entry name" value="Periplasmic binding protein-like II"/>
    <property type="match status" value="1"/>
</dbReference>
<evidence type="ECO:0000256" key="1">
    <source>
        <dbReference type="SAM" id="SignalP"/>
    </source>
</evidence>
<reference evidence="2" key="1">
    <citation type="submission" date="2020-12" db="EMBL/GenBank/DDBJ databases">
        <title>M. sibirica DSM 26468T genome.</title>
        <authorList>
            <person name="Thieme N."/>
            <person name="Rettenmaier R."/>
            <person name="Zverlov V."/>
            <person name="Liebl W."/>
        </authorList>
    </citation>
    <scope>NUCLEOTIDE SEQUENCE</scope>
    <source>
        <strain evidence="2">DSM 26468</strain>
    </source>
</reference>
<evidence type="ECO:0000313" key="2">
    <source>
        <dbReference type="EMBL" id="MBH1941865.1"/>
    </source>
</evidence>
<dbReference type="RefSeq" id="WP_197662114.1">
    <property type="nucleotide sequence ID" value="NZ_JAEAGR010000015.1"/>
</dbReference>
<comment type="caution">
    <text evidence="2">The sequence shown here is derived from an EMBL/GenBank/DDBJ whole genome shotgun (WGS) entry which is preliminary data.</text>
</comment>
<dbReference type="Proteomes" id="UP000623269">
    <property type="component" value="Unassembled WGS sequence"/>
</dbReference>
<organism evidence="2 3">
    <name type="scientific">Mobilitalea sibirica</name>
    <dbReference type="NCBI Taxonomy" id="1462919"/>
    <lineage>
        <taxon>Bacteria</taxon>
        <taxon>Bacillati</taxon>
        <taxon>Bacillota</taxon>
        <taxon>Clostridia</taxon>
        <taxon>Lachnospirales</taxon>
        <taxon>Lachnospiraceae</taxon>
        <taxon>Mobilitalea</taxon>
    </lineage>
</organism>
<keyword evidence="1" id="KW-0732">Signal</keyword>
<dbReference type="AlphaFoldDB" id="A0A8J7H400"/>
<name>A0A8J7H400_9FIRM</name>
<gene>
    <name evidence="2" type="ORF">I5677_13260</name>
</gene>
<dbReference type="PROSITE" id="PS51257">
    <property type="entry name" value="PROKAR_LIPOPROTEIN"/>
    <property type="match status" value="1"/>
</dbReference>
<evidence type="ECO:0000313" key="3">
    <source>
        <dbReference type="Proteomes" id="UP000623269"/>
    </source>
</evidence>
<accession>A0A8J7H400</accession>
<dbReference type="InterPro" id="IPR006059">
    <property type="entry name" value="SBP"/>
</dbReference>
<sequence>MRTKRYGLAAVFVLAVLALTACVNSKTAEPIGVLSAETLFEGEVNLNVYAVQEDEYIAALLERFQYDMFATKAAGVTITWFESVDTMIQTVTTEMMGGGGPDVLFFNPLMFESSYNLLKNNMFADLNPIIEETEYDLSSFNSKVIDAGVYNDKRIFMPINYDVEMFLAVDSFLNGISFENMNSMEDFMAAHENYILTGLGDDNRFNFANPFSLSYFLEINNVQVVDFKEKKVEFDENELKIYVDWYKEIQKHFIKSEADLEGYSNSRYGPILEGDMVFLNGYDISNHNRIKFTLSLLKALSGDEEARLYSLSDLNTGSSVATIRLCGAVNKNSKHQKEAFELIKCALSKFMQQSGVNYNLPVRNTVLDYEMLELSNKTSFEYNFDGTSVPIIPLTEKELNTYTRYLKEPGRVIVNDNRYNSIMEEAFKGYMDGTVNWDKTLKKANHLLKVYIYE</sequence>
<feature type="signal peptide" evidence="1">
    <location>
        <begin position="1"/>
        <end position="28"/>
    </location>
</feature>
<keyword evidence="3" id="KW-1185">Reference proteome</keyword>
<proteinExistence type="predicted"/>
<feature type="chain" id="PRO_5039344667" evidence="1">
    <location>
        <begin position="29"/>
        <end position="454"/>
    </location>
</feature>
<dbReference type="EMBL" id="JAEAGR010000015">
    <property type="protein sequence ID" value="MBH1941865.1"/>
    <property type="molecule type" value="Genomic_DNA"/>
</dbReference>
<protein>
    <submittedName>
        <fullName evidence="2">Extracellular solute-binding protein</fullName>
    </submittedName>
</protein>
<dbReference type="Gene3D" id="3.40.190.10">
    <property type="entry name" value="Periplasmic binding protein-like II"/>
    <property type="match status" value="1"/>
</dbReference>
<dbReference type="Pfam" id="PF01547">
    <property type="entry name" value="SBP_bac_1"/>
    <property type="match status" value="1"/>
</dbReference>